<protein>
    <recommendedName>
        <fullName evidence="4">Lipoprotein</fullName>
    </recommendedName>
</protein>
<proteinExistence type="predicted"/>
<feature type="transmembrane region" description="Helical" evidence="1">
    <location>
        <begin position="82"/>
        <end position="100"/>
    </location>
</feature>
<dbReference type="EMBL" id="CP064782">
    <property type="protein sequence ID" value="QWT47951.1"/>
    <property type="molecule type" value="Genomic_DNA"/>
</dbReference>
<dbReference type="KEGG" id="aiq:Azoinq_08690"/>
<gene>
    <name evidence="2" type="ORF">Azoinq_08690</name>
</gene>
<keyword evidence="1" id="KW-0812">Transmembrane</keyword>
<organism evidence="2 3">
    <name type="scientific">Azospira inquinata</name>
    <dbReference type="NCBI Taxonomy" id="2785627"/>
    <lineage>
        <taxon>Bacteria</taxon>
        <taxon>Pseudomonadati</taxon>
        <taxon>Pseudomonadota</taxon>
        <taxon>Betaproteobacteria</taxon>
        <taxon>Rhodocyclales</taxon>
        <taxon>Rhodocyclaceae</taxon>
        <taxon>Azospira</taxon>
    </lineage>
</organism>
<keyword evidence="1" id="KW-0472">Membrane</keyword>
<evidence type="ECO:0000256" key="1">
    <source>
        <dbReference type="SAM" id="Phobius"/>
    </source>
</evidence>
<evidence type="ECO:0000313" key="2">
    <source>
        <dbReference type="EMBL" id="QWT47951.1"/>
    </source>
</evidence>
<dbReference type="Proteomes" id="UP000683428">
    <property type="component" value="Chromosome"/>
</dbReference>
<feature type="transmembrane region" description="Helical" evidence="1">
    <location>
        <begin position="112"/>
        <end position="133"/>
    </location>
</feature>
<reference evidence="2" key="1">
    <citation type="submission" date="2020-11" db="EMBL/GenBank/DDBJ databases">
        <title>Azospira inquinata sp. nov.</title>
        <authorList>
            <person name="Moe W.M."/>
            <person name="Mikes M.C."/>
        </authorList>
    </citation>
    <scope>NUCLEOTIDE SEQUENCE</scope>
    <source>
        <strain evidence="2">Azo-3</strain>
    </source>
</reference>
<dbReference type="PROSITE" id="PS51257">
    <property type="entry name" value="PROKAR_LIPOPROTEIN"/>
    <property type="match status" value="1"/>
</dbReference>
<sequence>MKPKFHALAGVLAFACIACFWLSTLVAELFLEVRAVVWVKQAIPYAFIFFIPAMVFAGASGFALGGKGSHACLQAKRRRMPIIAINGLLILIPAALYLSAKASAGIFDLGFYRVQALELAAGAVNLGLMGLNIRDGLRLARGRTRSAPAEA</sequence>
<accession>A0A975SKU6</accession>
<name>A0A975SKU6_9RHOO</name>
<keyword evidence="1" id="KW-1133">Transmembrane helix</keyword>
<keyword evidence="3" id="KW-1185">Reference proteome</keyword>
<feature type="transmembrane region" description="Helical" evidence="1">
    <location>
        <begin position="43"/>
        <end position="62"/>
    </location>
</feature>
<dbReference type="RefSeq" id="WP_216129959.1">
    <property type="nucleotide sequence ID" value="NZ_CP064782.1"/>
</dbReference>
<evidence type="ECO:0008006" key="4">
    <source>
        <dbReference type="Google" id="ProtNLM"/>
    </source>
</evidence>
<evidence type="ECO:0000313" key="3">
    <source>
        <dbReference type="Proteomes" id="UP000683428"/>
    </source>
</evidence>
<dbReference type="AlphaFoldDB" id="A0A975SKU6"/>